<feature type="compositionally biased region" description="Low complexity" evidence="1">
    <location>
        <begin position="359"/>
        <end position="368"/>
    </location>
</feature>
<feature type="transmembrane region" description="Helical" evidence="2">
    <location>
        <begin position="44"/>
        <end position="68"/>
    </location>
</feature>
<gene>
    <name evidence="3" type="ORF">SCF082_LOCUS31905</name>
</gene>
<feature type="region of interest" description="Disordered" evidence="1">
    <location>
        <begin position="345"/>
        <end position="368"/>
    </location>
</feature>
<feature type="transmembrane region" description="Helical" evidence="2">
    <location>
        <begin position="94"/>
        <end position="112"/>
    </location>
</feature>
<proteinExistence type="predicted"/>
<dbReference type="EMBL" id="CAXAMM010027335">
    <property type="protein sequence ID" value="CAK9060628.1"/>
    <property type="molecule type" value="Genomic_DNA"/>
</dbReference>
<organism evidence="3 4">
    <name type="scientific">Durusdinium trenchii</name>
    <dbReference type="NCBI Taxonomy" id="1381693"/>
    <lineage>
        <taxon>Eukaryota</taxon>
        <taxon>Sar</taxon>
        <taxon>Alveolata</taxon>
        <taxon>Dinophyceae</taxon>
        <taxon>Suessiales</taxon>
        <taxon>Symbiodiniaceae</taxon>
        <taxon>Durusdinium</taxon>
    </lineage>
</organism>
<feature type="compositionally biased region" description="Polar residues" evidence="1">
    <location>
        <begin position="172"/>
        <end position="186"/>
    </location>
</feature>
<feature type="transmembrane region" description="Helical" evidence="2">
    <location>
        <begin position="289"/>
        <end position="314"/>
    </location>
</feature>
<accession>A0ABP0NA06</accession>
<evidence type="ECO:0000313" key="4">
    <source>
        <dbReference type="Proteomes" id="UP001642464"/>
    </source>
</evidence>
<name>A0ABP0NA06_9DINO</name>
<evidence type="ECO:0000256" key="2">
    <source>
        <dbReference type="SAM" id="Phobius"/>
    </source>
</evidence>
<comment type="caution">
    <text evidence="3">The sequence shown here is derived from an EMBL/GenBank/DDBJ whole genome shotgun (WGS) entry which is preliminary data.</text>
</comment>
<feature type="transmembrane region" description="Helical" evidence="2">
    <location>
        <begin position="118"/>
        <end position="140"/>
    </location>
</feature>
<evidence type="ECO:0000313" key="3">
    <source>
        <dbReference type="EMBL" id="CAK9060628.1"/>
    </source>
</evidence>
<reference evidence="3 4" key="1">
    <citation type="submission" date="2024-02" db="EMBL/GenBank/DDBJ databases">
        <authorList>
            <person name="Chen Y."/>
            <person name="Shah S."/>
            <person name="Dougan E. K."/>
            <person name="Thang M."/>
            <person name="Chan C."/>
        </authorList>
    </citation>
    <scope>NUCLEOTIDE SEQUENCE [LARGE SCALE GENOMIC DNA]</scope>
</reference>
<keyword evidence="4" id="KW-1185">Reference proteome</keyword>
<evidence type="ECO:0000256" key="1">
    <source>
        <dbReference type="SAM" id="MobiDB-lite"/>
    </source>
</evidence>
<keyword evidence="2" id="KW-1133">Transmembrane helix</keyword>
<protein>
    <submittedName>
        <fullName evidence="3">Exostosin-1c</fullName>
    </submittedName>
</protein>
<keyword evidence="2" id="KW-0472">Membrane</keyword>
<feature type="region of interest" description="Disordered" evidence="1">
    <location>
        <begin position="160"/>
        <end position="188"/>
    </location>
</feature>
<keyword evidence="2" id="KW-0812">Transmembrane</keyword>
<dbReference type="Proteomes" id="UP001642464">
    <property type="component" value="Unassembled WGS sequence"/>
</dbReference>
<sequence length="368" mass="41975">MEVNLSEFNLSSFNFSSWMAEWQTTEVSLSEFNFDSWIAEWQTILGLVFILGWPCLFCVVFVIASVPAQWVGECSKGRAYDRDKDLDRLGKDKALRHLCMYSGLYLLIYGTLKHSPGLAVLVAALHTLITASLQLCWLAGTANENNSKASNEREKGEEIKLAPLTHGDDQTDQATANENKHQASNQDQKEEALVPVSVYSNFEGRPILECASVFAIQIMLYGMVLSEVFFQNPIFEEIEERQMWFYIGGAAIGSVVRLTGDSFENHEWKPFWERYFFENFRDKEMHWTWLRFAMSWVVNHLLADIILLMLPVILMQADDNMDFVKDATSVLFISELDNISNAIDIKRQSNQPSGPPPKKTGQPQKDTE</sequence>